<evidence type="ECO:0000313" key="2">
    <source>
        <dbReference type="Proteomes" id="UP000676079"/>
    </source>
</evidence>
<sequence length="101" mass="11009">MSAPSPFTTTYEGRTWTVDVAEATAEHVVLRARSGDDTRYQAIGYSENPHYQGMISWKFGEERTSTDAARADLSDGRTTTAMPGGKLEVLLRAVILATRAA</sequence>
<name>A0A975KS26_9ACTN</name>
<dbReference type="Proteomes" id="UP000676079">
    <property type="component" value="Plasmid unnamed4"/>
</dbReference>
<dbReference type="RefSeq" id="WP_220566039.1">
    <property type="nucleotide sequence ID" value="NZ_CP074136.1"/>
</dbReference>
<evidence type="ECO:0008006" key="3">
    <source>
        <dbReference type="Google" id="ProtNLM"/>
    </source>
</evidence>
<reference evidence="2" key="1">
    <citation type="submission" date="2021-05" db="EMBL/GenBank/DDBJ databases">
        <title>Direct Submission.</title>
        <authorList>
            <person name="Li K."/>
            <person name="Gao J."/>
        </authorList>
    </citation>
    <scope>NUCLEOTIDE SEQUENCE [LARGE SCALE GENOMIC DNA]</scope>
    <source>
        <strain evidence="2">Mg02</strain>
        <plasmid evidence="2">unnamed4</plasmid>
    </source>
</reference>
<accession>A0A975KS26</accession>
<protein>
    <recommendedName>
        <fullName evidence="3">DUF1508 domain-containing protein</fullName>
    </recommendedName>
</protein>
<evidence type="ECO:0000313" key="1">
    <source>
        <dbReference type="EMBL" id="QUX26460.1"/>
    </source>
</evidence>
<gene>
    <name evidence="1" type="ORF">KGD84_32700</name>
</gene>
<organism evidence="1 2">
    <name type="scientific">Nocardiopsis changdeensis</name>
    <dbReference type="NCBI Taxonomy" id="2831969"/>
    <lineage>
        <taxon>Bacteria</taxon>
        <taxon>Bacillati</taxon>
        <taxon>Actinomycetota</taxon>
        <taxon>Actinomycetes</taxon>
        <taxon>Streptosporangiales</taxon>
        <taxon>Nocardiopsidaceae</taxon>
        <taxon>Nocardiopsis</taxon>
    </lineage>
</organism>
<keyword evidence="2" id="KW-1185">Reference proteome</keyword>
<dbReference type="EMBL" id="CP074136">
    <property type="protein sequence ID" value="QUX26460.1"/>
    <property type="molecule type" value="Genomic_DNA"/>
</dbReference>
<geneLocation type="plasmid" evidence="1 2">
    <name>unnamed4</name>
</geneLocation>
<keyword evidence="1" id="KW-0614">Plasmid</keyword>
<proteinExistence type="predicted"/>